<dbReference type="InterPro" id="IPR025909">
    <property type="entry name" value="Soyouz_module"/>
</dbReference>
<feature type="domain" description="Phosphoprotein P soyouz module" evidence="5">
    <location>
        <begin position="1"/>
        <end position="58"/>
    </location>
</feature>
<evidence type="ECO:0000259" key="5">
    <source>
        <dbReference type="Pfam" id="PF14313"/>
    </source>
</evidence>
<dbReference type="InterPro" id="IPR004897">
    <property type="entry name" value="P/V_Pprotein_paramyxoviral"/>
</dbReference>
<dbReference type="Pfam" id="PF14313">
    <property type="entry name" value="Soyouz_module"/>
    <property type="match status" value="1"/>
</dbReference>
<evidence type="ECO:0000256" key="3">
    <source>
        <dbReference type="ARBA" id="ARBA00022953"/>
    </source>
</evidence>
<dbReference type="EMBL" id="KT071755">
    <property type="protein sequence ID" value="ANO39177.1"/>
    <property type="molecule type" value="Viral_cRNA"/>
</dbReference>
<keyword evidence="2" id="KW-0597">Phosphoprotein</keyword>
<keyword evidence="3" id="KW-0693">Viral RNA replication</keyword>
<dbReference type="Pfam" id="PF03210">
    <property type="entry name" value="Paramyx_P_V_C"/>
    <property type="match status" value="1"/>
</dbReference>
<dbReference type="Gene3D" id="1.20.5.300">
    <property type="match status" value="1"/>
</dbReference>
<feature type="compositionally biased region" description="Basic and acidic residues" evidence="4">
    <location>
        <begin position="112"/>
        <end position="127"/>
    </location>
</feature>
<protein>
    <recommendedName>
        <fullName evidence="1">Phosphoprotein</fullName>
    </recommendedName>
</protein>
<evidence type="ECO:0000256" key="1">
    <source>
        <dbReference type="ARBA" id="ARBA00020572"/>
    </source>
</evidence>
<proteinExistence type="predicted"/>
<gene>
    <name evidence="6" type="primary">P</name>
</gene>
<name>A0A193KUN6_9MONO</name>
<evidence type="ECO:0000256" key="4">
    <source>
        <dbReference type="SAM" id="MobiDB-lite"/>
    </source>
</evidence>
<evidence type="ECO:0000256" key="2">
    <source>
        <dbReference type="ARBA" id="ARBA00022553"/>
    </source>
</evidence>
<feature type="compositionally biased region" description="Basic and acidic residues" evidence="4">
    <location>
        <begin position="90"/>
        <end position="104"/>
    </location>
</feature>
<accession>A0A193KUN6</accession>
<feature type="region of interest" description="Disordered" evidence="4">
    <location>
        <begin position="26"/>
        <end position="181"/>
    </location>
</feature>
<sequence length="399" mass="42506">MEFTDDAEIAELLDLGTSVIQELQRAELKGPQTTEKPKVPSGNTRNLATLWEKESTSQAEPGADHGNQQGDTGIPAEGMSQGTPTTETTTDQHEDAPDPKRDIEADSTNSRPGDDLDKALAKLETRAKQNRAAQPTVKKGKGANKSPLSTLPVDVPETVTLRTEEPRQPAGPVPIAGNQGTDESTPLPAEMADWKLSAGVTPFALQSERSPGGSPASVGSALSPASYAANPNDAMSALTRKVSDMESKLGGALKLLGMLPVIKNEISQLKATVALMSNQLASIQTLDPGNAGVKSLNEMKSLSKPASIVIAGPGSLPPEVLDSNVIYKDELARPVTAQAYKEIKPREETSATSSELTAVQALIDTLVEDERKKSRLHQALERARTKEDILRIKRQIYNA</sequence>
<organism evidence="6">
    <name type="scientific">avian paramyxovirus 2</name>
    <dbReference type="NCBI Taxonomy" id="2560313"/>
    <lineage>
        <taxon>Viruses</taxon>
        <taxon>Riboviria</taxon>
        <taxon>Orthornavirae</taxon>
        <taxon>Negarnaviricota</taxon>
        <taxon>Haploviricotina</taxon>
        <taxon>Monjiviricetes</taxon>
        <taxon>Mononegavirales</taxon>
        <taxon>Paramyxoviridae</taxon>
        <taxon>Avulavirinae</taxon>
        <taxon>Metaavulavirus</taxon>
        <taxon>Metaavulavirus procarduelis</taxon>
        <taxon>Metaavulavirus yucaipaense</taxon>
    </lineage>
</organism>
<reference evidence="6" key="1">
    <citation type="submission" date="2015-06" db="EMBL/GenBank/DDBJ databases">
        <title>Identification and complete genome analysis of three paramyxovirus isolates from wild birds in china.</title>
        <authorList>
            <person name="Tan Q."/>
            <person name="Sun Z."/>
            <person name="Wang J."/>
        </authorList>
    </citation>
    <scope>NUCLEOTIDE SEQUENCE</scope>
    <source>
        <strain evidence="6">APMV-2/Procarduelis nipalensis/China/Suiling/53/2013</strain>
    </source>
</reference>
<evidence type="ECO:0000313" key="6">
    <source>
        <dbReference type="EMBL" id="ANO39177.1"/>
    </source>
</evidence>